<feature type="transmembrane region" description="Helical" evidence="1">
    <location>
        <begin position="40"/>
        <end position="58"/>
    </location>
</feature>
<accession>A0A5S5AW06</accession>
<comment type="caution">
    <text evidence="2">The sequence shown here is derived from an EMBL/GenBank/DDBJ whole genome shotgun (WGS) entry which is preliminary data.</text>
</comment>
<proteinExistence type="predicted"/>
<keyword evidence="1" id="KW-1133">Transmembrane helix</keyword>
<evidence type="ECO:0000313" key="2">
    <source>
        <dbReference type="EMBL" id="TYP56112.1"/>
    </source>
</evidence>
<evidence type="ECO:0000313" key="3">
    <source>
        <dbReference type="Proteomes" id="UP000322294"/>
    </source>
</evidence>
<keyword evidence="1" id="KW-0472">Membrane</keyword>
<sequence>MPLKVIKYVLAIILAIFLIFQFIPANFSDLNPPDVHPHKYLFIFSIRSAYAAIAFSLGDSRKIECPLIPGEFYVGFTVQMDSTSRTNSFFTAAFSDSRKYIRKIIPHYFHGSKYKRNHV</sequence>
<gene>
    <name evidence="2" type="ORF">LZ11_01033</name>
</gene>
<feature type="transmembrane region" description="Helical" evidence="1">
    <location>
        <begin position="7"/>
        <end position="28"/>
    </location>
</feature>
<reference evidence="2 3" key="1">
    <citation type="submission" date="2019-07" db="EMBL/GenBank/DDBJ databases">
        <title>Genomic Encyclopedia of Type Strains, Phase I: the one thousand microbial genomes (KMG-I) project.</title>
        <authorList>
            <person name="Kyrpides N."/>
        </authorList>
    </citation>
    <scope>NUCLEOTIDE SEQUENCE [LARGE SCALE GENOMIC DNA]</scope>
    <source>
        <strain evidence="2 3">DSM 16647</strain>
    </source>
</reference>
<keyword evidence="1" id="KW-0812">Transmembrane</keyword>
<keyword evidence="3" id="KW-1185">Reference proteome</keyword>
<dbReference type="Proteomes" id="UP000322294">
    <property type="component" value="Unassembled WGS sequence"/>
</dbReference>
<name>A0A5S5AW06_9FIRM</name>
<organism evidence="2 3">
    <name type="scientific">Thermosediminibacter litoriperuensis</name>
    <dbReference type="NCBI Taxonomy" id="291989"/>
    <lineage>
        <taxon>Bacteria</taxon>
        <taxon>Bacillati</taxon>
        <taxon>Bacillota</taxon>
        <taxon>Clostridia</taxon>
        <taxon>Thermosediminibacterales</taxon>
        <taxon>Thermosediminibacteraceae</taxon>
        <taxon>Thermosediminibacter</taxon>
    </lineage>
</organism>
<dbReference type="EMBL" id="VNHO01000009">
    <property type="protein sequence ID" value="TYP56112.1"/>
    <property type="molecule type" value="Genomic_DNA"/>
</dbReference>
<protein>
    <submittedName>
        <fullName evidence="2">Uncharacterized protein</fullName>
    </submittedName>
</protein>
<dbReference type="AlphaFoldDB" id="A0A5S5AW06"/>
<evidence type="ECO:0000256" key="1">
    <source>
        <dbReference type="SAM" id="Phobius"/>
    </source>
</evidence>